<dbReference type="STRING" id="247633.GP2143_09305"/>
<evidence type="ECO:0000259" key="15">
    <source>
        <dbReference type="PROSITE" id="PS51195"/>
    </source>
</evidence>
<dbReference type="CDD" id="cd18787">
    <property type="entry name" value="SF2_C_DEAD"/>
    <property type="match status" value="1"/>
</dbReference>
<dbReference type="SMART" id="SM00490">
    <property type="entry name" value="HELICc"/>
    <property type="match status" value="1"/>
</dbReference>
<evidence type="ECO:0000256" key="1">
    <source>
        <dbReference type="ARBA" id="ARBA00012552"/>
    </source>
</evidence>
<dbReference type="eggNOG" id="COG0513">
    <property type="taxonomic scope" value="Bacteria"/>
</dbReference>
<evidence type="ECO:0000256" key="6">
    <source>
        <dbReference type="ARBA" id="ARBA00022840"/>
    </source>
</evidence>
<evidence type="ECO:0000256" key="8">
    <source>
        <dbReference type="ARBA" id="ARBA00047984"/>
    </source>
</evidence>
<evidence type="ECO:0000256" key="11">
    <source>
        <dbReference type="RuleBase" id="RU000492"/>
    </source>
</evidence>
<dbReference type="InterPro" id="IPR027417">
    <property type="entry name" value="P-loop_NTPase"/>
</dbReference>
<dbReference type="SMART" id="SM00487">
    <property type="entry name" value="DEXDc"/>
    <property type="match status" value="1"/>
</dbReference>
<dbReference type="CDD" id="cd00268">
    <property type="entry name" value="DEADc"/>
    <property type="match status" value="1"/>
</dbReference>
<dbReference type="GO" id="GO:0003676">
    <property type="term" value="F:nucleic acid binding"/>
    <property type="evidence" value="ECO:0007669"/>
    <property type="project" value="InterPro"/>
</dbReference>
<dbReference type="SUPFAM" id="SSF52540">
    <property type="entry name" value="P-loop containing nucleoside triphosphate hydrolases"/>
    <property type="match status" value="1"/>
</dbReference>
<dbReference type="OrthoDB" id="9805696at2"/>
<dbReference type="GO" id="GO:0005524">
    <property type="term" value="F:ATP binding"/>
    <property type="evidence" value="ECO:0007669"/>
    <property type="project" value="UniProtKB-KW"/>
</dbReference>
<dbReference type="GO" id="GO:0003724">
    <property type="term" value="F:RNA helicase activity"/>
    <property type="evidence" value="ECO:0007669"/>
    <property type="project" value="UniProtKB-EC"/>
</dbReference>
<proteinExistence type="inferred from homology"/>
<dbReference type="Pfam" id="PF00271">
    <property type="entry name" value="Helicase_C"/>
    <property type="match status" value="1"/>
</dbReference>
<dbReference type="InterPro" id="IPR014014">
    <property type="entry name" value="RNA_helicase_DEAD_Q_motif"/>
</dbReference>
<dbReference type="PROSITE" id="PS00039">
    <property type="entry name" value="DEAD_ATP_HELICASE"/>
    <property type="match status" value="1"/>
</dbReference>
<protein>
    <recommendedName>
        <fullName evidence="9">DEAD-box ATP-dependent RNA helicase RhpA</fullName>
        <ecNumber evidence="1">3.6.4.13</ecNumber>
    </recommendedName>
</protein>
<feature type="domain" description="DEAD-box RNA helicase Q" evidence="15">
    <location>
        <begin position="1"/>
        <end position="29"/>
    </location>
</feature>
<name>A0YFH7_9GAMM</name>
<dbReference type="Pfam" id="PF00270">
    <property type="entry name" value="DEAD"/>
    <property type="match status" value="1"/>
</dbReference>
<dbReference type="GO" id="GO:0016787">
    <property type="term" value="F:hydrolase activity"/>
    <property type="evidence" value="ECO:0007669"/>
    <property type="project" value="UniProtKB-KW"/>
</dbReference>
<evidence type="ECO:0000313" key="17">
    <source>
        <dbReference type="Proteomes" id="UP000004931"/>
    </source>
</evidence>
<keyword evidence="2" id="KW-0963">Cytoplasm</keyword>
<evidence type="ECO:0000256" key="5">
    <source>
        <dbReference type="ARBA" id="ARBA00022806"/>
    </source>
</evidence>
<dbReference type="InterPro" id="IPR014001">
    <property type="entry name" value="Helicase_ATP-bd"/>
</dbReference>
<dbReference type="PROSITE" id="PS51194">
    <property type="entry name" value="HELICASE_CTER"/>
    <property type="match status" value="1"/>
</dbReference>
<comment type="catalytic activity">
    <reaction evidence="8">
        <text>ATP + H2O = ADP + phosphate + H(+)</text>
        <dbReference type="Rhea" id="RHEA:13065"/>
        <dbReference type="ChEBI" id="CHEBI:15377"/>
        <dbReference type="ChEBI" id="CHEBI:15378"/>
        <dbReference type="ChEBI" id="CHEBI:30616"/>
        <dbReference type="ChEBI" id="CHEBI:43474"/>
        <dbReference type="ChEBI" id="CHEBI:456216"/>
        <dbReference type="EC" id="3.6.4.13"/>
    </reaction>
</comment>
<dbReference type="PROSITE" id="PS51192">
    <property type="entry name" value="HELICASE_ATP_BIND_1"/>
    <property type="match status" value="1"/>
</dbReference>
<comment type="similarity">
    <text evidence="7 11">Belongs to the DEAD box helicase family.</text>
</comment>
<keyword evidence="4 11" id="KW-0378">Hydrolase</keyword>
<feature type="short sequence motif" description="Q motif" evidence="10">
    <location>
        <begin position="1"/>
        <end position="29"/>
    </location>
</feature>
<dbReference type="GO" id="GO:0009266">
    <property type="term" value="P:response to temperature stimulus"/>
    <property type="evidence" value="ECO:0007669"/>
    <property type="project" value="UniProtKB-ARBA"/>
</dbReference>
<feature type="region of interest" description="Disordered" evidence="12">
    <location>
        <begin position="394"/>
        <end position="441"/>
    </location>
</feature>
<dbReference type="InterPro" id="IPR050079">
    <property type="entry name" value="DEAD_box_RNA_helicase"/>
</dbReference>
<dbReference type="PROSITE" id="PS51195">
    <property type="entry name" value="Q_MOTIF"/>
    <property type="match status" value="1"/>
</dbReference>
<evidence type="ECO:0000256" key="2">
    <source>
        <dbReference type="ARBA" id="ARBA00022490"/>
    </source>
</evidence>
<feature type="domain" description="Helicase C-terminal" evidence="14">
    <location>
        <begin position="217"/>
        <end position="388"/>
    </location>
</feature>
<dbReference type="Gene3D" id="3.40.50.300">
    <property type="entry name" value="P-loop containing nucleotide triphosphate hydrolases"/>
    <property type="match status" value="2"/>
</dbReference>
<dbReference type="InterPro" id="IPR011545">
    <property type="entry name" value="DEAD/DEAH_box_helicase_dom"/>
</dbReference>
<keyword evidence="6 11" id="KW-0067">ATP-binding</keyword>
<organism evidence="16 17">
    <name type="scientific">marine gamma proteobacterium HTCC2143</name>
    <dbReference type="NCBI Taxonomy" id="247633"/>
    <lineage>
        <taxon>Bacteria</taxon>
        <taxon>Pseudomonadati</taxon>
        <taxon>Pseudomonadota</taxon>
        <taxon>Gammaproteobacteria</taxon>
        <taxon>Cellvibrionales</taxon>
        <taxon>Spongiibacteraceae</taxon>
        <taxon>BD1-7 clade</taxon>
    </lineage>
</organism>
<dbReference type="AlphaFoldDB" id="A0YFH7"/>
<evidence type="ECO:0000256" key="7">
    <source>
        <dbReference type="ARBA" id="ARBA00038437"/>
    </source>
</evidence>
<keyword evidence="3 11" id="KW-0547">Nucleotide-binding</keyword>
<dbReference type="InterPro" id="IPR044742">
    <property type="entry name" value="DEAD/DEAH_RhlB"/>
</dbReference>
<evidence type="ECO:0000259" key="13">
    <source>
        <dbReference type="PROSITE" id="PS51192"/>
    </source>
</evidence>
<evidence type="ECO:0000256" key="3">
    <source>
        <dbReference type="ARBA" id="ARBA00022741"/>
    </source>
</evidence>
<comment type="caution">
    <text evidence="16">The sequence shown here is derived from an EMBL/GenBank/DDBJ whole genome shotgun (WGS) entry which is preliminary data.</text>
</comment>
<reference evidence="16 17" key="1">
    <citation type="journal article" date="2010" name="J. Bacteriol.">
        <title>Genome sequence of the oligotrophic marine Gammaproteobacterium HTCC2143, isolated from the Oregon Coast.</title>
        <authorList>
            <person name="Oh H.M."/>
            <person name="Kang I."/>
            <person name="Ferriera S."/>
            <person name="Giovannoni S.J."/>
            <person name="Cho J.C."/>
        </authorList>
    </citation>
    <scope>NUCLEOTIDE SEQUENCE [LARGE SCALE GENOMIC DNA]</scope>
    <source>
        <strain evidence="16 17">HTCC2143</strain>
    </source>
</reference>
<dbReference type="GO" id="GO:0042255">
    <property type="term" value="P:ribosome assembly"/>
    <property type="evidence" value="ECO:0007669"/>
    <property type="project" value="UniProtKB-ARBA"/>
</dbReference>
<gene>
    <name evidence="16" type="ORF">GP2143_09305</name>
</gene>
<keyword evidence="5 11" id="KW-0347">Helicase</keyword>
<dbReference type="InterPro" id="IPR000629">
    <property type="entry name" value="RNA-helicase_DEAD-box_CS"/>
</dbReference>
<evidence type="ECO:0000256" key="4">
    <source>
        <dbReference type="ARBA" id="ARBA00022801"/>
    </source>
</evidence>
<dbReference type="GO" id="GO:0005829">
    <property type="term" value="C:cytosol"/>
    <property type="evidence" value="ECO:0007669"/>
    <property type="project" value="TreeGrafter"/>
</dbReference>
<dbReference type="EMBL" id="AAVT01000008">
    <property type="protein sequence ID" value="EAW30391.1"/>
    <property type="molecule type" value="Genomic_DNA"/>
</dbReference>
<sequence length="441" mass="48821">MTFSTLGLSDPLLQAVEELGYTKPTAIQEQTIPTILAGRDLLAASQTGTGKTASFILPVLQKLTGERKRRAKRLRALVLVPTRELAIQVENTIHQYGKYLSLRSMVMVGGVDAAPQKQGLIDGLDILVATPGRLLDMAHQRALYFDELEVLILDEADRMLDMGFIGDINKIIERLPTQRQNLLFSATLSDEIRLLAKTAINDPIEISINATNATAPKISQWLITVDKDSKSALLSHLIKENQWTQALIFIRTKHGAAKLVSQLEKRGIKAEAIHSGRSQAVRTQLLADFKSGNISLLVATGIAARGIDIDDLDRVVNYDLPDDDDDYIHRIGRTGRAGAIGEAVSLVSRDDFKRLCAIERRLNQLIERRIIDGFIAAKEVPVSVLNHVGKKPEKKVAIATQKKQASKKNDRAKSSGHKKSSRGPEIEKANPWSQWFEKNKK</sequence>
<evidence type="ECO:0000259" key="14">
    <source>
        <dbReference type="PROSITE" id="PS51194"/>
    </source>
</evidence>
<feature type="domain" description="Helicase ATP-binding" evidence="13">
    <location>
        <begin position="32"/>
        <end position="206"/>
    </location>
</feature>
<evidence type="ECO:0000313" key="16">
    <source>
        <dbReference type="EMBL" id="EAW30391.1"/>
    </source>
</evidence>
<keyword evidence="17" id="KW-1185">Reference proteome</keyword>
<evidence type="ECO:0000256" key="12">
    <source>
        <dbReference type="SAM" id="MobiDB-lite"/>
    </source>
</evidence>
<dbReference type="FunFam" id="3.40.50.300:FF:000108">
    <property type="entry name" value="ATP-dependent RNA helicase RhlE"/>
    <property type="match status" value="1"/>
</dbReference>
<dbReference type="EC" id="3.6.4.13" evidence="1"/>
<dbReference type="Proteomes" id="UP000004931">
    <property type="component" value="Unassembled WGS sequence"/>
</dbReference>
<evidence type="ECO:0000256" key="10">
    <source>
        <dbReference type="PROSITE-ProRule" id="PRU00552"/>
    </source>
</evidence>
<dbReference type="PANTHER" id="PTHR47959:SF11">
    <property type="entry name" value="ATP-DEPENDENT RNA HELICASE DEAD BOX FAMILY"/>
    <property type="match status" value="1"/>
</dbReference>
<dbReference type="InterPro" id="IPR001650">
    <property type="entry name" value="Helicase_C-like"/>
</dbReference>
<accession>A0YFH7</accession>
<dbReference type="PANTHER" id="PTHR47959">
    <property type="entry name" value="ATP-DEPENDENT RNA HELICASE RHLE-RELATED"/>
    <property type="match status" value="1"/>
</dbReference>
<evidence type="ECO:0000256" key="9">
    <source>
        <dbReference type="ARBA" id="ARBA00074363"/>
    </source>
</evidence>